<evidence type="ECO:0000313" key="1">
    <source>
        <dbReference type="EMBL" id="AMO96363.1"/>
    </source>
</evidence>
<organism evidence="1">
    <name type="scientific">Collimonas fungivorans</name>
    <dbReference type="NCBI Taxonomy" id="158899"/>
    <lineage>
        <taxon>Bacteria</taxon>
        <taxon>Pseudomonadati</taxon>
        <taxon>Pseudomonadota</taxon>
        <taxon>Betaproteobacteria</taxon>
        <taxon>Burkholderiales</taxon>
        <taxon>Oxalobacteraceae</taxon>
        <taxon>Collimonas</taxon>
    </lineage>
</organism>
<dbReference type="EMBL" id="CP013232">
    <property type="protein sequence ID" value="AMO96363.1"/>
    <property type="molecule type" value="Genomic_DNA"/>
</dbReference>
<evidence type="ECO:0000313" key="2">
    <source>
        <dbReference type="Proteomes" id="UP000072421"/>
    </source>
</evidence>
<reference evidence="1 2" key="1">
    <citation type="submission" date="2015-11" db="EMBL/GenBank/DDBJ databases">
        <title>Exploring the genomic traits of fungus-feeding bacterial genus Collimonas.</title>
        <authorList>
            <person name="Song C."/>
            <person name="Schmidt R."/>
            <person name="de Jager V."/>
            <person name="Krzyzanowska D."/>
            <person name="Jongedijk E."/>
            <person name="Cankar K."/>
            <person name="Beekwilder J."/>
            <person name="van Veen A."/>
            <person name="de Boer W."/>
            <person name="van Veen J.A."/>
            <person name="Garbeva P."/>
        </authorList>
    </citation>
    <scope>NUCLEOTIDE SEQUENCE [LARGE SCALE GENOMIC DNA]</scope>
    <source>
        <strain evidence="1 2">Ter6</strain>
    </source>
</reference>
<name>A0A127PF70_9BURK</name>
<dbReference type="Proteomes" id="UP000072421">
    <property type="component" value="Chromosome"/>
</dbReference>
<protein>
    <submittedName>
        <fullName evidence="1">Uncharacterized protein</fullName>
    </submittedName>
</protein>
<dbReference type="PATRIC" id="fig|158899.10.peg.3714"/>
<gene>
    <name evidence="1" type="ORF">CFter6_3739</name>
</gene>
<accession>A0A127PF70</accession>
<dbReference type="RefSeq" id="WP_150118800.1">
    <property type="nucleotide sequence ID" value="NZ_CP013232.1"/>
</dbReference>
<sequence>MAGQILFPPLRRKETVLAQKASGATRLGFVLFSQFVRTCTGWLRSRSTEPGSNALFRDAPISPPVYYRFYPPGAFSIAFKSTVLPIAGPVFCLL</sequence>
<dbReference type="AlphaFoldDB" id="A0A127PF70"/>
<proteinExistence type="predicted"/>